<dbReference type="RefSeq" id="WP_054727718.1">
    <property type="nucleotide sequence ID" value="NZ_CP012898.1"/>
</dbReference>
<accession>A0A0P0DBV3</accession>
<dbReference type="GO" id="GO:0009279">
    <property type="term" value="C:cell outer membrane"/>
    <property type="evidence" value="ECO:0007669"/>
    <property type="project" value="UniProtKB-SubCell"/>
</dbReference>
<evidence type="ECO:0000313" key="9">
    <source>
        <dbReference type="EMBL" id="ALJ05445.1"/>
    </source>
</evidence>
<keyword evidence="5" id="KW-0998">Cell outer membrane</keyword>
<protein>
    <recommendedName>
        <fullName evidence="11">Carbohydrate-binding protein SusD</fullName>
    </recommendedName>
</protein>
<proteinExistence type="inferred from homology"/>
<feature type="chain" id="PRO_5006043569" description="Carbohydrate-binding protein SusD" evidence="6">
    <location>
        <begin position="23"/>
        <end position="550"/>
    </location>
</feature>
<sequence>MKIYKNIKPILALLMFSMLLNACDDFIQEDNYTDITSETFLNEDNADQLIIGLYTATRGVYRNHSYKFEGTDLFTTKSELYAFNSGNDYNNLVPPTTNGVWSGNYNVISKANTAINRYNNQISWSDTNLDAKAYGIAQARALRALAFFNLAVQYGGVVLDLEEPLSIRNDYTRSTEEETFTLIISELEAAIPNLENSPETGRFSRRAAQHLLSEVYLTRAYKSYAGANDFQTAADLAVQAIDGYDIRTQTFAEVFDYDNQINDEILFAAQWENNAFASDRNNNKHSLFMYNLFDYPGVSRANQYGVQGDGLMMTPYFYSLFADNDTREDATIHRVIYADEPGFSVGSDVIVPGDTLVYFPKQALDVTELTDKLDRYWVFQPDEYLWGKPDDIAGVNYTYSSNPYFVNFPIMKKFDDEIYFDENGGARDTFIFRVAETHLLAAEAFLGANNTTQALFHINRVRERATGVANHYANINLDIILEERALELIGETNRWAVLKRMGKLEERIELYNPHVIDHGAFDASKHLLRPIPTREIELSPNTMEQNPLYE</sequence>
<name>A0A0P0DBV3_9FLAO</name>
<dbReference type="KEGG" id="ahz:APS56_10080"/>
<organism evidence="9 10">
    <name type="scientific">Pseudalgibacter alginicilyticus</name>
    <dbReference type="NCBI Taxonomy" id="1736674"/>
    <lineage>
        <taxon>Bacteria</taxon>
        <taxon>Pseudomonadati</taxon>
        <taxon>Bacteroidota</taxon>
        <taxon>Flavobacteriia</taxon>
        <taxon>Flavobacteriales</taxon>
        <taxon>Flavobacteriaceae</taxon>
        <taxon>Pseudalgibacter</taxon>
    </lineage>
</organism>
<evidence type="ECO:0000256" key="2">
    <source>
        <dbReference type="ARBA" id="ARBA00006275"/>
    </source>
</evidence>
<keyword evidence="10" id="KW-1185">Reference proteome</keyword>
<evidence type="ECO:0000259" key="7">
    <source>
        <dbReference type="Pfam" id="PF07980"/>
    </source>
</evidence>
<dbReference type="OrthoDB" id="5694214at2"/>
<dbReference type="InterPro" id="IPR012944">
    <property type="entry name" value="SusD_RagB_dom"/>
</dbReference>
<evidence type="ECO:0000256" key="5">
    <source>
        <dbReference type="ARBA" id="ARBA00023237"/>
    </source>
</evidence>
<evidence type="ECO:0000256" key="4">
    <source>
        <dbReference type="ARBA" id="ARBA00023136"/>
    </source>
</evidence>
<dbReference type="EMBL" id="CP012898">
    <property type="protein sequence ID" value="ALJ05445.1"/>
    <property type="molecule type" value="Genomic_DNA"/>
</dbReference>
<evidence type="ECO:0000259" key="8">
    <source>
        <dbReference type="Pfam" id="PF14322"/>
    </source>
</evidence>
<feature type="domain" description="SusD-like N-terminal" evidence="8">
    <location>
        <begin position="25"/>
        <end position="217"/>
    </location>
</feature>
<reference evidence="9 10" key="1">
    <citation type="submission" date="2015-10" db="EMBL/GenBank/DDBJ databases">
        <authorList>
            <person name="Gilbert D.G."/>
        </authorList>
    </citation>
    <scope>NUCLEOTIDE SEQUENCE [LARGE SCALE GENOMIC DNA]</scope>
    <source>
        <strain evidence="10">HZ-22</strain>
    </source>
</reference>
<evidence type="ECO:0008006" key="11">
    <source>
        <dbReference type="Google" id="ProtNLM"/>
    </source>
</evidence>
<keyword evidence="4" id="KW-0472">Membrane</keyword>
<feature type="domain" description="RagB/SusD" evidence="7">
    <location>
        <begin position="309"/>
        <end position="549"/>
    </location>
</feature>
<gene>
    <name evidence="9" type="ORF">APS56_10080</name>
</gene>
<dbReference type="InterPro" id="IPR011990">
    <property type="entry name" value="TPR-like_helical_dom_sf"/>
</dbReference>
<dbReference type="PATRIC" id="fig|1736674.3.peg.2060"/>
<dbReference type="InterPro" id="IPR033985">
    <property type="entry name" value="SusD-like_N"/>
</dbReference>
<dbReference type="Pfam" id="PF07980">
    <property type="entry name" value="SusD_RagB"/>
    <property type="match status" value="1"/>
</dbReference>
<dbReference type="Pfam" id="PF14322">
    <property type="entry name" value="SusD-like_3"/>
    <property type="match status" value="1"/>
</dbReference>
<evidence type="ECO:0000313" key="10">
    <source>
        <dbReference type="Proteomes" id="UP000057981"/>
    </source>
</evidence>
<evidence type="ECO:0000256" key="3">
    <source>
        <dbReference type="ARBA" id="ARBA00022729"/>
    </source>
</evidence>
<dbReference type="SUPFAM" id="SSF48452">
    <property type="entry name" value="TPR-like"/>
    <property type="match status" value="1"/>
</dbReference>
<evidence type="ECO:0000256" key="1">
    <source>
        <dbReference type="ARBA" id="ARBA00004442"/>
    </source>
</evidence>
<evidence type="ECO:0000256" key="6">
    <source>
        <dbReference type="SAM" id="SignalP"/>
    </source>
</evidence>
<dbReference type="Proteomes" id="UP000057981">
    <property type="component" value="Chromosome"/>
</dbReference>
<comment type="similarity">
    <text evidence="2">Belongs to the SusD family.</text>
</comment>
<dbReference type="STRING" id="1736674.APS56_10080"/>
<dbReference type="Gene3D" id="1.25.40.390">
    <property type="match status" value="1"/>
</dbReference>
<feature type="signal peptide" evidence="6">
    <location>
        <begin position="1"/>
        <end position="22"/>
    </location>
</feature>
<keyword evidence="3 6" id="KW-0732">Signal</keyword>
<dbReference type="AlphaFoldDB" id="A0A0P0DBV3"/>
<comment type="subcellular location">
    <subcellularLocation>
        <location evidence="1">Cell outer membrane</location>
    </subcellularLocation>
</comment>